<dbReference type="SUPFAM" id="SSF103481">
    <property type="entry name" value="Multidrug resistance efflux transporter EmrE"/>
    <property type="match status" value="2"/>
</dbReference>
<feature type="transmembrane region" description="Helical" evidence="5">
    <location>
        <begin position="225"/>
        <end position="243"/>
    </location>
</feature>
<name>A0A5J6WKF6_MORMI</name>
<dbReference type="OrthoDB" id="321830at2"/>
<protein>
    <submittedName>
        <fullName evidence="7">DMT family transporter</fullName>
    </submittedName>
</protein>
<dbReference type="RefSeq" id="WP_019441141.1">
    <property type="nucleotide sequence ID" value="NZ_ALOE01000013.1"/>
</dbReference>
<evidence type="ECO:0000259" key="6">
    <source>
        <dbReference type="Pfam" id="PF00892"/>
    </source>
</evidence>
<sequence length="279" mass="29730">MALIAFAANSVLCRLALGSGAIDASSFTIIRLLSGAIVLYIILSMKGRNKGVSSKGSWTAGFMLFLYAITFSYAYLSVDTGTGALILFGAVQITMILLSLMSGTRLHISEWTGVIVAFTGFIYLVLPSVTTPSINGLLLMTVSGVAWGVYTLKGRSSKNPLMDTTYNFLRTIPFVVLLVVFTLHKLNYSSEGIMLALLSGAITSGVGYTIWYIALTSLSSTQAAVIQLSVPVIAALGGVMFVSETITTRLIISAAIVLGGILMVILGKYYFTLSKSKHM</sequence>
<feature type="domain" description="EamA" evidence="6">
    <location>
        <begin position="136"/>
        <end position="265"/>
    </location>
</feature>
<dbReference type="InterPro" id="IPR050638">
    <property type="entry name" value="AA-Vitamin_Transporters"/>
</dbReference>
<dbReference type="AlphaFoldDB" id="A0A5J6WKF6"/>
<comment type="subcellular location">
    <subcellularLocation>
        <location evidence="1">Membrane</location>
        <topology evidence="1">Multi-pass membrane protein</topology>
    </subcellularLocation>
</comment>
<reference evidence="7 8" key="1">
    <citation type="submission" date="2019-09" db="EMBL/GenBank/DDBJ databases">
        <title>Hybrid Assembly of the complete Genome of the Deep-Sea Bacterium Moritella marina from long Nanopore and Illumina reads.</title>
        <authorList>
            <person name="Magin S."/>
            <person name="Georgoulis A."/>
            <person name="Papadimitriou K."/>
            <person name="Iliakis G."/>
            <person name="Vorgias C.E."/>
        </authorList>
    </citation>
    <scope>NUCLEOTIDE SEQUENCE [LARGE SCALE GENOMIC DNA]</scope>
    <source>
        <strain evidence="7 8">MP-1</strain>
    </source>
</reference>
<feature type="transmembrane region" description="Helical" evidence="5">
    <location>
        <begin position="164"/>
        <end position="186"/>
    </location>
</feature>
<gene>
    <name evidence="7" type="ORF">FR932_08695</name>
</gene>
<feature type="transmembrane region" description="Helical" evidence="5">
    <location>
        <begin position="132"/>
        <end position="152"/>
    </location>
</feature>
<keyword evidence="8" id="KW-1185">Reference proteome</keyword>
<accession>A0A5J6WKF6</accession>
<evidence type="ECO:0000256" key="1">
    <source>
        <dbReference type="ARBA" id="ARBA00004141"/>
    </source>
</evidence>
<dbReference type="PANTHER" id="PTHR32322">
    <property type="entry name" value="INNER MEMBRANE TRANSPORTER"/>
    <property type="match status" value="1"/>
</dbReference>
<feature type="transmembrane region" description="Helical" evidence="5">
    <location>
        <begin position="82"/>
        <end position="101"/>
    </location>
</feature>
<evidence type="ECO:0000313" key="8">
    <source>
        <dbReference type="Proteomes" id="UP000327424"/>
    </source>
</evidence>
<dbReference type="PANTHER" id="PTHR32322:SF9">
    <property type="entry name" value="AMINO-ACID METABOLITE EFFLUX PUMP-RELATED"/>
    <property type="match status" value="1"/>
</dbReference>
<dbReference type="Pfam" id="PF00892">
    <property type="entry name" value="EamA"/>
    <property type="match status" value="1"/>
</dbReference>
<keyword evidence="4 5" id="KW-0472">Membrane</keyword>
<feature type="transmembrane region" description="Helical" evidence="5">
    <location>
        <begin position="28"/>
        <end position="45"/>
    </location>
</feature>
<feature type="transmembrane region" description="Helical" evidence="5">
    <location>
        <begin position="108"/>
        <end position="126"/>
    </location>
</feature>
<keyword evidence="3 5" id="KW-1133">Transmembrane helix</keyword>
<proteinExistence type="predicted"/>
<dbReference type="InterPro" id="IPR037185">
    <property type="entry name" value="EmrE-like"/>
</dbReference>
<feature type="transmembrane region" description="Helical" evidence="5">
    <location>
        <begin position="57"/>
        <end position="76"/>
    </location>
</feature>
<evidence type="ECO:0000313" key="7">
    <source>
        <dbReference type="EMBL" id="QFI37924.1"/>
    </source>
</evidence>
<keyword evidence="2 5" id="KW-0812">Transmembrane</keyword>
<dbReference type="Proteomes" id="UP000327424">
    <property type="component" value="Chromosome"/>
</dbReference>
<dbReference type="EMBL" id="CP044399">
    <property type="protein sequence ID" value="QFI37924.1"/>
    <property type="molecule type" value="Genomic_DNA"/>
</dbReference>
<evidence type="ECO:0000256" key="5">
    <source>
        <dbReference type="SAM" id="Phobius"/>
    </source>
</evidence>
<dbReference type="GO" id="GO:0016020">
    <property type="term" value="C:membrane"/>
    <property type="evidence" value="ECO:0007669"/>
    <property type="project" value="UniProtKB-SubCell"/>
</dbReference>
<dbReference type="InterPro" id="IPR000620">
    <property type="entry name" value="EamA_dom"/>
</dbReference>
<evidence type="ECO:0000256" key="3">
    <source>
        <dbReference type="ARBA" id="ARBA00022989"/>
    </source>
</evidence>
<feature type="transmembrane region" description="Helical" evidence="5">
    <location>
        <begin position="192"/>
        <end position="213"/>
    </location>
</feature>
<organism evidence="7 8">
    <name type="scientific">Moritella marina ATCC 15381</name>
    <dbReference type="NCBI Taxonomy" id="1202962"/>
    <lineage>
        <taxon>Bacteria</taxon>
        <taxon>Pseudomonadati</taxon>
        <taxon>Pseudomonadota</taxon>
        <taxon>Gammaproteobacteria</taxon>
        <taxon>Alteromonadales</taxon>
        <taxon>Moritellaceae</taxon>
        <taxon>Moritella</taxon>
    </lineage>
</organism>
<evidence type="ECO:0000256" key="2">
    <source>
        <dbReference type="ARBA" id="ARBA00022692"/>
    </source>
</evidence>
<evidence type="ECO:0000256" key="4">
    <source>
        <dbReference type="ARBA" id="ARBA00023136"/>
    </source>
</evidence>
<feature type="transmembrane region" description="Helical" evidence="5">
    <location>
        <begin position="249"/>
        <end position="271"/>
    </location>
</feature>
<dbReference type="KEGG" id="mmaa:FR932_08695"/>